<feature type="transmembrane region" description="Helical" evidence="3">
    <location>
        <begin position="12"/>
        <end position="29"/>
    </location>
</feature>
<evidence type="ECO:0000313" key="4">
    <source>
        <dbReference type="Proteomes" id="UP001165740"/>
    </source>
</evidence>
<keyword evidence="3" id="KW-1133">Transmembrane helix</keyword>
<dbReference type="CDD" id="cd11301">
    <property type="entry name" value="Fut1_Fut2_like"/>
    <property type="match status" value="1"/>
</dbReference>
<dbReference type="OMA" id="LMETVIM"/>
<gene>
    <name evidence="5" type="primary">LOC106059289</name>
</gene>
<dbReference type="PANTHER" id="PTHR11927">
    <property type="entry name" value="GALACTOSIDE 2-L-FUCOSYLTRANSFERASE"/>
    <property type="match status" value="1"/>
</dbReference>
<dbReference type="InterPro" id="IPR002516">
    <property type="entry name" value="Glyco_trans_11"/>
</dbReference>
<dbReference type="GeneID" id="106059289"/>
<accession>A0A9W2Z811</accession>
<protein>
    <recommendedName>
        <fullName evidence="3">L-Fucosyltransferase</fullName>
        <ecNumber evidence="3">2.4.1.-</ecNumber>
    </recommendedName>
</protein>
<keyword evidence="4" id="KW-1185">Reference proteome</keyword>
<comment type="pathway">
    <text evidence="3">Protein modification; protein glycosylation.</text>
</comment>
<sequence length="338" mass="38240">MSTMCLKIQTSHFLIVLFFALLNLGLYMFPNYTNTSKTAPMTTLDRHSNTQCKTTASLQLDRHSNTTNRSCLYLSTSFTGRIGNQMFIYATMVGLARAQNRMPFINTGGDLLTIFPITNIRTDINTTGWSVIGESGYATFDSKFMNLPQRNLTLAGYLQSWRYFLHAQDEIRREFTFVPSIQKEADAVLASCRSQLQNHVIVGVHVRRGDFVLDHKQKFGYGVANASYFVKAFAKIRSLLPNQNITFLVASDNLTWCKDNIKDTSVTFLPERDRGIHFAILSSCDHVILTSGTFGWWIAWLANGISIYFEGYIKKDSPLEAGFTSRDYYPLGWIGLGN</sequence>
<keyword evidence="3" id="KW-0472">Membrane</keyword>
<dbReference type="PANTHER" id="PTHR11927:SF9">
    <property type="entry name" value="L-FUCOSYLTRANSFERASE"/>
    <property type="match status" value="1"/>
</dbReference>
<dbReference type="Pfam" id="PF01531">
    <property type="entry name" value="Glyco_transf_11"/>
    <property type="match status" value="1"/>
</dbReference>
<keyword evidence="1 3" id="KW-0328">Glycosyltransferase</keyword>
<keyword evidence="3" id="KW-0735">Signal-anchor</keyword>
<dbReference type="GO" id="GO:0005975">
    <property type="term" value="P:carbohydrate metabolic process"/>
    <property type="evidence" value="ECO:0007669"/>
    <property type="project" value="InterPro"/>
</dbReference>
<dbReference type="Gene3D" id="3.40.50.11350">
    <property type="match status" value="1"/>
</dbReference>
<evidence type="ECO:0000256" key="2">
    <source>
        <dbReference type="ARBA" id="ARBA00022679"/>
    </source>
</evidence>
<proteinExistence type="inferred from homology"/>
<keyword evidence="3" id="KW-0812">Transmembrane</keyword>
<evidence type="ECO:0000313" key="5">
    <source>
        <dbReference type="RefSeq" id="XP_055871050.1"/>
    </source>
</evidence>
<dbReference type="RefSeq" id="XP_055871050.1">
    <property type="nucleotide sequence ID" value="XM_056015075.1"/>
</dbReference>
<reference evidence="5" key="1">
    <citation type="submission" date="2025-08" db="UniProtKB">
        <authorList>
            <consortium name="RefSeq"/>
        </authorList>
    </citation>
    <scope>IDENTIFICATION</scope>
</reference>
<organism evidence="4 5">
    <name type="scientific">Biomphalaria glabrata</name>
    <name type="common">Bloodfluke planorb</name>
    <name type="synonym">Freshwater snail</name>
    <dbReference type="NCBI Taxonomy" id="6526"/>
    <lineage>
        <taxon>Eukaryota</taxon>
        <taxon>Metazoa</taxon>
        <taxon>Spiralia</taxon>
        <taxon>Lophotrochozoa</taxon>
        <taxon>Mollusca</taxon>
        <taxon>Gastropoda</taxon>
        <taxon>Heterobranchia</taxon>
        <taxon>Euthyneura</taxon>
        <taxon>Panpulmonata</taxon>
        <taxon>Hygrophila</taxon>
        <taxon>Lymnaeoidea</taxon>
        <taxon>Planorbidae</taxon>
        <taxon>Biomphalaria</taxon>
    </lineage>
</organism>
<dbReference type="OrthoDB" id="3226at2759"/>
<evidence type="ECO:0000256" key="3">
    <source>
        <dbReference type="RuleBase" id="RU363129"/>
    </source>
</evidence>
<name>A0A9W2Z811_BIOGL</name>
<comment type="subcellular location">
    <subcellularLocation>
        <location evidence="3">Golgi apparatus</location>
        <location evidence="3">Golgi stack membrane</location>
        <topology evidence="3">Single-pass type II membrane protein</topology>
    </subcellularLocation>
</comment>
<dbReference type="EC" id="2.4.1.-" evidence="3"/>
<dbReference type="Proteomes" id="UP001165740">
    <property type="component" value="Chromosome 17"/>
</dbReference>
<keyword evidence="3" id="KW-0333">Golgi apparatus</keyword>
<dbReference type="GO" id="GO:0032580">
    <property type="term" value="C:Golgi cisterna membrane"/>
    <property type="evidence" value="ECO:0007669"/>
    <property type="project" value="UniProtKB-SubCell"/>
</dbReference>
<keyword evidence="3" id="KW-0325">Glycoprotein</keyword>
<comment type="similarity">
    <text evidence="3">Belongs to the glycosyltransferase 11 family.</text>
</comment>
<dbReference type="AlphaFoldDB" id="A0A9W2Z811"/>
<keyword evidence="2 3" id="KW-0808">Transferase</keyword>
<evidence type="ECO:0000256" key="1">
    <source>
        <dbReference type="ARBA" id="ARBA00022676"/>
    </source>
</evidence>
<dbReference type="GO" id="GO:0008107">
    <property type="term" value="F:galactoside 2-alpha-L-fucosyltransferase activity"/>
    <property type="evidence" value="ECO:0007669"/>
    <property type="project" value="InterPro"/>
</dbReference>